<dbReference type="EMBL" id="BKCJ010001629">
    <property type="protein sequence ID" value="GEU42886.1"/>
    <property type="molecule type" value="Genomic_DNA"/>
</dbReference>
<feature type="compositionally biased region" description="Polar residues" evidence="1">
    <location>
        <begin position="174"/>
        <end position="201"/>
    </location>
</feature>
<gene>
    <name evidence="2" type="ORF">Tci_014864</name>
</gene>
<evidence type="ECO:0000313" key="2">
    <source>
        <dbReference type="EMBL" id="GEU42886.1"/>
    </source>
</evidence>
<evidence type="ECO:0000256" key="1">
    <source>
        <dbReference type="SAM" id="MobiDB-lite"/>
    </source>
</evidence>
<feature type="region of interest" description="Disordered" evidence="1">
    <location>
        <begin position="174"/>
        <end position="202"/>
    </location>
</feature>
<reference evidence="2" key="1">
    <citation type="journal article" date="2019" name="Sci. Rep.">
        <title>Draft genome of Tanacetum cinerariifolium, the natural source of mosquito coil.</title>
        <authorList>
            <person name="Yamashiro T."/>
            <person name="Shiraishi A."/>
            <person name="Satake H."/>
            <person name="Nakayama K."/>
        </authorList>
    </citation>
    <scope>NUCLEOTIDE SEQUENCE</scope>
</reference>
<sequence>MRSGTYVTYVVVIILRKLCGDIVVWERILDNENVMATLNSRDLKKRTEGTKEVTSDGLCVRGRLDHLHGHLKRDCLMKMSSEFARKGKRDQDFDSFYYEGNAYFIEALMVVRNDETTELVSDIQKKDKIEAKTNKIEYRMEKREKSKSTKSKSTKVKVKDGAKIEEILNGPTRTHSIGQCMRTHSSSNPVGESSPNSTSLNLKCHNRRRSKQPFILEESRVDTMADQRTMAELLCAPTEGYAEAIVVPPILAEHFELKHRILEDKIICDLDKTPNLSQRSPQSCPKCGHPVNGHYCQGGACLRKKFKEDLFTSCIEHVILQDSFEPSNDNSNVVNAPREPFVVNQDPGKNSSQSPPQINHHCCYGCGDPLEVPIIPNSEPFNNLTIEELPPTVQRFDPKSDFVYDSPNVFDPPPQLPFIQCEFCRNDARYGQYCTPQVPFVYLEPCYNQDFNFWQEFHHFQQQDLCCENCRVTHEAYQCQPKLQDYYHEQNSCYDHSSFGFDQSQPHQYTKEEEQAANAQYWKIPACYDDDDDDYTFEITSNEPVNSLCMGDEYLDTIPAMESDEVIKSSVENLVPIPSESKGELECDMQVCEAFTTFSNIVFDSGYDFYSSDDQSFSDEDLPKEIYLNPLFDEEIIPMKIDLHHFNAESDLIESMLNHNSSIIISLKIDSLFDEFAGELTLLKSIPPGIDETDCHPEEETHFTKRLLYDNSSPRPPKEFVFENFDAEIESFSPSHIPIEDSDSLMKEIDLSFIPDYPMPSDIKDDDYDSKRDILILDELLGNDSLSLLENESFHFDIPSSFRPHAKPPDGNTWILNVKIMGNISEQKVHMPRFMITLVPNLEKSPDLLSHQGHKAFQPSAECPDDDP</sequence>
<organism evidence="2">
    <name type="scientific">Tanacetum cinerariifolium</name>
    <name type="common">Dalmatian daisy</name>
    <name type="synonym">Chrysanthemum cinerariifolium</name>
    <dbReference type="NCBI Taxonomy" id="118510"/>
    <lineage>
        <taxon>Eukaryota</taxon>
        <taxon>Viridiplantae</taxon>
        <taxon>Streptophyta</taxon>
        <taxon>Embryophyta</taxon>
        <taxon>Tracheophyta</taxon>
        <taxon>Spermatophyta</taxon>
        <taxon>Magnoliopsida</taxon>
        <taxon>eudicotyledons</taxon>
        <taxon>Gunneridae</taxon>
        <taxon>Pentapetalae</taxon>
        <taxon>asterids</taxon>
        <taxon>campanulids</taxon>
        <taxon>Asterales</taxon>
        <taxon>Asteraceae</taxon>
        <taxon>Asteroideae</taxon>
        <taxon>Anthemideae</taxon>
        <taxon>Anthemidinae</taxon>
        <taxon>Tanacetum</taxon>
    </lineage>
</organism>
<accession>A0A6L2K0M4</accession>
<name>A0A6L2K0M4_TANCI</name>
<comment type="caution">
    <text evidence="2">The sequence shown here is derived from an EMBL/GenBank/DDBJ whole genome shotgun (WGS) entry which is preliminary data.</text>
</comment>
<protein>
    <recommendedName>
        <fullName evidence="3">Reverse transcriptase domain-containing protein</fullName>
    </recommendedName>
</protein>
<dbReference type="AlphaFoldDB" id="A0A6L2K0M4"/>
<evidence type="ECO:0008006" key="3">
    <source>
        <dbReference type="Google" id="ProtNLM"/>
    </source>
</evidence>
<proteinExistence type="predicted"/>